<feature type="transmembrane region" description="Helical" evidence="7">
    <location>
        <begin position="12"/>
        <end position="35"/>
    </location>
</feature>
<comment type="similarity">
    <text evidence="2">Belongs to the DoxX family.</text>
</comment>
<protein>
    <submittedName>
        <fullName evidence="8">DoxX family protein</fullName>
    </submittedName>
</protein>
<comment type="subcellular location">
    <subcellularLocation>
        <location evidence="1">Cell membrane</location>
        <topology evidence="1">Multi-pass membrane protein</topology>
    </subcellularLocation>
</comment>
<evidence type="ECO:0000256" key="3">
    <source>
        <dbReference type="ARBA" id="ARBA00022475"/>
    </source>
</evidence>
<organism evidence="8 9">
    <name type="scientific">Rhodococcus gannanensis</name>
    <dbReference type="NCBI Taxonomy" id="1960308"/>
    <lineage>
        <taxon>Bacteria</taxon>
        <taxon>Bacillati</taxon>
        <taxon>Actinomycetota</taxon>
        <taxon>Actinomycetes</taxon>
        <taxon>Mycobacteriales</taxon>
        <taxon>Nocardiaceae</taxon>
        <taxon>Rhodococcus</taxon>
    </lineage>
</organism>
<feature type="transmembrane region" description="Helical" evidence="7">
    <location>
        <begin position="106"/>
        <end position="126"/>
    </location>
</feature>
<dbReference type="Pfam" id="PF07681">
    <property type="entry name" value="DoxX"/>
    <property type="match status" value="1"/>
</dbReference>
<evidence type="ECO:0000256" key="6">
    <source>
        <dbReference type="ARBA" id="ARBA00023136"/>
    </source>
</evidence>
<evidence type="ECO:0000256" key="4">
    <source>
        <dbReference type="ARBA" id="ARBA00022692"/>
    </source>
</evidence>
<dbReference type="EMBL" id="JBHUFB010000010">
    <property type="protein sequence ID" value="MFD1813159.1"/>
    <property type="molecule type" value="Genomic_DNA"/>
</dbReference>
<keyword evidence="9" id="KW-1185">Reference proteome</keyword>
<proteinExistence type="inferred from homology"/>
<dbReference type="PANTHER" id="PTHR33452">
    <property type="entry name" value="OXIDOREDUCTASE CATD-RELATED"/>
    <property type="match status" value="1"/>
</dbReference>
<dbReference type="PANTHER" id="PTHR33452:SF4">
    <property type="entry name" value="BLL4328 PROTEIN"/>
    <property type="match status" value="1"/>
</dbReference>
<reference evidence="9" key="1">
    <citation type="journal article" date="2019" name="Int. J. Syst. Evol. Microbiol.">
        <title>The Global Catalogue of Microorganisms (GCM) 10K type strain sequencing project: providing services to taxonomists for standard genome sequencing and annotation.</title>
        <authorList>
            <consortium name="The Broad Institute Genomics Platform"/>
            <consortium name="The Broad Institute Genome Sequencing Center for Infectious Disease"/>
            <person name="Wu L."/>
            <person name="Ma J."/>
        </authorList>
    </citation>
    <scope>NUCLEOTIDE SEQUENCE [LARGE SCALE GENOMIC DNA]</scope>
    <source>
        <strain evidence="9">DT72</strain>
    </source>
</reference>
<dbReference type="InterPro" id="IPR051907">
    <property type="entry name" value="DoxX-like_oxidoreductase"/>
</dbReference>
<sequence length="153" mass="16450">MRTWLTNSSDYVIATFRIVIGFLFLCHGTTSLWAWPAEPYGGNTAELGAWPGWWGAVIQVVCGAALVVGFGTRLAAFLGSGSMAYAYFWSHQADGALPIQNDGESAALFCWAMFVLIFIGSGALSVDRILERRRRPAAESAPSPSGDVELVDA</sequence>
<dbReference type="Proteomes" id="UP001597286">
    <property type="component" value="Unassembled WGS sequence"/>
</dbReference>
<comment type="caution">
    <text evidence="8">The sequence shown here is derived from an EMBL/GenBank/DDBJ whole genome shotgun (WGS) entry which is preliminary data.</text>
</comment>
<evidence type="ECO:0000256" key="5">
    <source>
        <dbReference type="ARBA" id="ARBA00022989"/>
    </source>
</evidence>
<dbReference type="InterPro" id="IPR032808">
    <property type="entry name" value="DoxX"/>
</dbReference>
<dbReference type="RefSeq" id="WP_378485973.1">
    <property type="nucleotide sequence ID" value="NZ_JBHUFB010000010.1"/>
</dbReference>
<feature type="transmembrane region" description="Helical" evidence="7">
    <location>
        <begin position="74"/>
        <end position="90"/>
    </location>
</feature>
<keyword evidence="5 7" id="KW-1133">Transmembrane helix</keyword>
<name>A0ABW4P4E5_9NOCA</name>
<keyword evidence="3" id="KW-1003">Cell membrane</keyword>
<accession>A0ABW4P4E5</accession>
<keyword evidence="4 7" id="KW-0812">Transmembrane</keyword>
<evidence type="ECO:0000256" key="7">
    <source>
        <dbReference type="SAM" id="Phobius"/>
    </source>
</evidence>
<evidence type="ECO:0000256" key="2">
    <source>
        <dbReference type="ARBA" id="ARBA00006679"/>
    </source>
</evidence>
<evidence type="ECO:0000256" key="1">
    <source>
        <dbReference type="ARBA" id="ARBA00004651"/>
    </source>
</evidence>
<gene>
    <name evidence="8" type="ORF">ACFSJG_13105</name>
</gene>
<feature type="transmembrane region" description="Helical" evidence="7">
    <location>
        <begin position="47"/>
        <end position="67"/>
    </location>
</feature>
<evidence type="ECO:0000313" key="8">
    <source>
        <dbReference type="EMBL" id="MFD1813159.1"/>
    </source>
</evidence>
<keyword evidence="6 7" id="KW-0472">Membrane</keyword>
<evidence type="ECO:0000313" key="9">
    <source>
        <dbReference type="Proteomes" id="UP001597286"/>
    </source>
</evidence>